<keyword evidence="5" id="KW-1185">Reference proteome</keyword>
<feature type="region of interest" description="Disordered" evidence="1">
    <location>
        <begin position="1"/>
        <end position="39"/>
    </location>
</feature>
<keyword evidence="2" id="KW-1133">Transmembrane helix</keyword>
<dbReference type="Proteomes" id="UP000284403">
    <property type="component" value="Unassembled WGS sequence"/>
</dbReference>
<evidence type="ECO:0000256" key="1">
    <source>
        <dbReference type="SAM" id="MobiDB-lite"/>
    </source>
</evidence>
<feature type="compositionally biased region" description="Basic and acidic residues" evidence="1">
    <location>
        <begin position="1"/>
        <end position="11"/>
    </location>
</feature>
<protein>
    <submittedName>
        <fullName evidence="4">HPP family protein</fullName>
    </submittedName>
</protein>
<feature type="transmembrane region" description="Helical" evidence="2">
    <location>
        <begin position="226"/>
        <end position="250"/>
    </location>
</feature>
<dbReference type="EMBL" id="MKKU01000491">
    <property type="protein sequence ID" value="RNF10072.1"/>
    <property type="molecule type" value="Genomic_DNA"/>
</dbReference>
<dbReference type="OrthoDB" id="2016548at2759"/>
<dbReference type="AlphaFoldDB" id="A0A422NX17"/>
<feature type="transmembrane region" description="Helical" evidence="2">
    <location>
        <begin position="185"/>
        <end position="205"/>
    </location>
</feature>
<dbReference type="Pfam" id="PF04982">
    <property type="entry name" value="TM_HPP"/>
    <property type="match status" value="1"/>
</dbReference>
<dbReference type="RefSeq" id="XP_029226159.1">
    <property type="nucleotide sequence ID" value="XM_029373771.1"/>
</dbReference>
<dbReference type="InterPro" id="IPR007065">
    <property type="entry name" value="HPP"/>
</dbReference>
<accession>A0A422NX17</accession>
<comment type="caution">
    <text evidence="4">The sequence shown here is derived from an EMBL/GenBank/DDBJ whole genome shotgun (WGS) entry which is preliminary data.</text>
</comment>
<feature type="transmembrane region" description="Helical" evidence="2">
    <location>
        <begin position="131"/>
        <end position="149"/>
    </location>
</feature>
<keyword evidence="2" id="KW-0472">Membrane</keyword>
<evidence type="ECO:0000256" key="2">
    <source>
        <dbReference type="SAM" id="Phobius"/>
    </source>
</evidence>
<sequence>MIVEETKDQKQALENGNEAACASQQSHGGNVVLRPSSSHDDAVTEMEAMTVEDPQGAPPATGGHVSGPREVAASRCFLAVYLGRLRGAGETGPPALALSLDLLPTFVFSTGIMLLLAVVDEYGLGQYGLQLYLPSFWASCALTVCLITAPGAQPQALLGSHLLAALFGVSFGHATGSLAQPLGQLLASAFAVALLTPACLLFGWFQPSSSATAVLAVFHKQGRLHDAGYVFLLTPVLLGGLIVFVCSWLMNNLIPWRPAYPLCW</sequence>
<dbReference type="PANTHER" id="PTHR33741:SF5">
    <property type="entry name" value="TRANSMEMBRANE PROTEIN DDB_G0269096-RELATED"/>
    <property type="match status" value="1"/>
</dbReference>
<evidence type="ECO:0000259" key="3">
    <source>
        <dbReference type="Pfam" id="PF04982"/>
    </source>
</evidence>
<dbReference type="PANTHER" id="PTHR33741">
    <property type="entry name" value="TRANSMEMBRANE PROTEIN DDB_G0269096-RELATED"/>
    <property type="match status" value="1"/>
</dbReference>
<name>A0A422NX17_9TRYP</name>
<feature type="domain" description="HPP transmembrane region" evidence="3">
    <location>
        <begin position="105"/>
        <end position="257"/>
    </location>
</feature>
<feature type="transmembrane region" description="Helical" evidence="2">
    <location>
        <begin position="156"/>
        <end position="179"/>
    </location>
</feature>
<keyword evidence="2" id="KW-0812">Transmembrane</keyword>
<gene>
    <name evidence="4" type="ORF">Tco025E_06903</name>
</gene>
<dbReference type="InterPro" id="IPR058581">
    <property type="entry name" value="TM_HPP"/>
</dbReference>
<reference evidence="4 5" key="1">
    <citation type="journal article" date="2018" name="BMC Genomics">
        <title>Genomic comparison of Trypanosoma conorhini and Trypanosoma rangeli to Trypanosoma cruzi strains of high and low virulence.</title>
        <authorList>
            <person name="Bradwell K.R."/>
            <person name="Koparde V.N."/>
            <person name="Matveyev A.V."/>
            <person name="Serrano M.G."/>
            <person name="Alves J.M."/>
            <person name="Parikh H."/>
            <person name="Huang B."/>
            <person name="Lee V."/>
            <person name="Espinosa-Alvarez O."/>
            <person name="Ortiz P.A."/>
            <person name="Costa-Martins A.G."/>
            <person name="Teixeira M.M."/>
            <person name="Buck G.A."/>
        </authorList>
    </citation>
    <scope>NUCLEOTIDE SEQUENCE [LARGE SCALE GENOMIC DNA]</scope>
    <source>
        <strain evidence="4 5">025E</strain>
    </source>
</reference>
<evidence type="ECO:0000313" key="4">
    <source>
        <dbReference type="EMBL" id="RNF10072.1"/>
    </source>
</evidence>
<proteinExistence type="predicted"/>
<organism evidence="4 5">
    <name type="scientific">Trypanosoma conorhini</name>
    <dbReference type="NCBI Taxonomy" id="83891"/>
    <lineage>
        <taxon>Eukaryota</taxon>
        <taxon>Discoba</taxon>
        <taxon>Euglenozoa</taxon>
        <taxon>Kinetoplastea</taxon>
        <taxon>Metakinetoplastina</taxon>
        <taxon>Trypanosomatida</taxon>
        <taxon>Trypanosomatidae</taxon>
        <taxon>Trypanosoma</taxon>
    </lineage>
</organism>
<feature type="transmembrane region" description="Helical" evidence="2">
    <location>
        <begin position="95"/>
        <end position="119"/>
    </location>
</feature>
<dbReference type="GeneID" id="40320514"/>
<evidence type="ECO:0000313" key="5">
    <source>
        <dbReference type="Proteomes" id="UP000284403"/>
    </source>
</evidence>